<feature type="signal peptide" evidence="1">
    <location>
        <begin position="1"/>
        <end position="22"/>
    </location>
</feature>
<reference evidence="2" key="1">
    <citation type="journal article" date="2020" name="Stud. Mycol.">
        <title>101 Dothideomycetes genomes: a test case for predicting lifestyles and emergence of pathogens.</title>
        <authorList>
            <person name="Haridas S."/>
            <person name="Albert R."/>
            <person name="Binder M."/>
            <person name="Bloem J."/>
            <person name="Labutti K."/>
            <person name="Salamov A."/>
            <person name="Andreopoulos B."/>
            <person name="Baker S."/>
            <person name="Barry K."/>
            <person name="Bills G."/>
            <person name="Bluhm B."/>
            <person name="Cannon C."/>
            <person name="Castanera R."/>
            <person name="Culley D."/>
            <person name="Daum C."/>
            <person name="Ezra D."/>
            <person name="Gonzalez J."/>
            <person name="Henrissat B."/>
            <person name="Kuo A."/>
            <person name="Liang C."/>
            <person name="Lipzen A."/>
            <person name="Lutzoni F."/>
            <person name="Magnuson J."/>
            <person name="Mondo S."/>
            <person name="Nolan M."/>
            <person name="Ohm R."/>
            <person name="Pangilinan J."/>
            <person name="Park H.-J."/>
            <person name="Ramirez L."/>
            <person name="Alfaro M."/>
            <person name="Sun H."/>
            <person name="Tritt A."/>
            <person name="Yoshinaga Y."/>
            <person name="Zwiers L.-H."/>
            <person name="Turgeon B."/>
            <person name="Goodwin S."/>
            <person name="Spatafora J."/>
            <person name="Crous P."/>
            <person name="Grigoriev I."/>
        </authorList>
    </citation>
    <scope>NUCLEOTIDE SEQUENCE</scope>
    <source>
        <strain evidence="2">CBS 627.86</strain>
    </source>
</reference>
<dbReference type="AlphaFoldDB" id="A0A6A5Z3B6"/>
<proteinExistence type="predicted"/>
<gene>
    <name evidence="2" type="ORF">BDV96DRAFT_577895</name>
</gene>
<dbReference type="Proteomes" id="UP000799770">
    <property type="component" value="Unassembled WGS sequence"/>
</dbReference>
<keyword evidence="3" id="KW-1185">Reference proteome</keyword>
<keyword evidence="1" id="KW-0732">Signal</keyword>
<name>A0A6A5Z3B6_9PLEO</name>
<organism evidence="2 3">
    <name type="scientific">Lophiotrema nucula</name>
    <dbReference type="NCBI Taxonomy" id="690887"/>
    <lineage>
        <taxon>Eukaryota</taxon>
        <taxon>Fungi</taxon>
        <taxon>Dikarya</taxon>
        <taxon>Ascomycota</taxon>
        <taxon>Pezizomycotina</taxon>
        <taxon>Dothideomycetes</taxon>
        <taxon>Pleosporomycetidae</taxon>
        <taxon>Pleosporales</taxon>
        <taxon>Lophiotremataceae</taxon>
        <taxon>Lophiotrema</taxon>
    </lineage>
</organism>
<evidence type="ECO:0000256" key="1">
    <source>
        <dbReference type="SAM" id="SignalP"/>
    </source>
</evidence>
<dbReference type="EMBL" id="ML977327">
    <property type="protein sequence ID" value="KAF2113493.1"/>
    <property type="molecule type" value="Genomic_DNA"/>
</dbReference>
<feature type="chain" id="PRO_5025684852" evidence="1">
    <location>
        <begin position="23"/>
        <end position="237"/>
    </location>
</feature>
<evidence type="ECO:0000313" key="2">
    <source>
        <dbReference type="EMBL" id="KAF2113493.1"/>
    </source>
</evidence>
<protein>
    <submittedName>
        <fullName evidence="2">Uncharacterized protein</fullName>
    </submittedName>
</protein>
<accession>A0A6A5Z3B6</accession>
<sequence length="237" mass="27125">MKSCNFLLTTFIPLLWAPAVLAHPVEVLDDLPPPPQRRYQACEPIGTYTTDWFLSTPLPDYHGIFNNTALFYTRGLTSRAISHATAHGLTTIWAVWPCYLYNHLNTTDNPMRCIHNDATKRTMFYENMSRAFAKKANGSVVVMHGADDYDKPPMDGIWGRVELPTMKDGDGVSSVGKIKDDGSEHKVVWRRKSEKVDHIAEEVKQERIEMKKRDVELGAQMACLRASEYDWYDNIDW</sequence>
<dbReference type="OrthoDB" id="3772508at2759"/>
<dbReference type="SUPFAM" id="SSF52309">
    <property type="entry name" value="N-(deoxy)ribosyltransferase-like"/>
    <property type="match status" value="1"/>
</dbReference>
<evidence type="ECO:0000313" key="3">
    <source>
        <dbReference type="Proteomes" id="UP000799770"/>
    </source>
</evidence>